<sequence>MEERDDDVILPKDEEEVEKVVADVGLFAIQPVTFRIVPARSRSRRRRKPKSSTIGPTRKILPRPQIQVSNLNITSAPLPISHLQPTPQCPPKQLPEPVPE</sequence>
<evidence type="ECO:0000313" key="3">
    <source>
        <dbReference type="Proteomes" id="UP001445076"/>
    </source>
</evidence>
<organism evidence="2 3">
    <name type="scientific">Cherax quadricarinatus</name>
    <name type="common">Australian red claw crayfish</name>
    <dbReference type="NCBI Taxonomy" id="27406"/>
    <lineage>
        <taxon>Eukaryota</taxon>
        <taxon>Metazoa</taxon>
        <taxon>Ecdysozoa</taxon>
        <taxon>Arthropoda</taxon>
        <taxon>Crustacea</taxon>
        <taxon>Multicrustacea</taxon>
        <taxon>Malacostraca</taxon>
        <taxon>Eumalacostraca</taxon>
        <taxon>Eucarida</taxon>
        <taxon>Decapoda</taxon>
        <taxon>Pleocyemata</taxon>
        <taxon>Astacidea</taxon>
        <taxon>Parastacoidea</taxon>
        <taxon>Parastacidae</taxon>
        <taxon>Cherax</taxon>
    </lineage>
</organism>
<evidence type="ECO:0000256" key="1">
    <source>
        <dbReference type="SAM" id="MobiDB-lite"/>
    </source>
</evidence>
<dbReference type="Proteomes" id="UP001445076">
    <property type="component" value="Unassembled WGS sequence"/>
</dbReference>
<dbReference type="EMBL" id="JARKIK010000046">
    <property type="protein sequence ID" value="KAK8735835.1"/>
    <property type="molecule type" value="Genomic_DNA"/>
</dbReference>
<protein>
    <submittedName>
        <fullName evidence="2">Uncharacterized protein</fullName>
    </submittedName>
</protein>
<feature type="compositionally biased region" description="Polar residues" evidence="1">
    <location>
        <begin position="66"/>
        <end position="75"/>
    </location>
</feature>
<proteinExistence type="predicted"/>
<evidence type="ECO:0000313" key="2">
    <source>
        <dbReference type="EMBL" id="KAK8735835.1"/>
    </source>
</evidence>
<comment type="caution">
    <text evidence="2">The sequence shown here is derived from an EMBL/GenBank/DDBJ whole genome shotgun (WGS) entry which is preliminary data.</text>
</comment>
<feature type="non-terminal residue" evidence="2">
    <location>
        <position position="100"/>
    </location>
</feature>
<feature type="region of interest" description="Disordered" evidence="1">
    <location>
        <begin position="39"/>
        <end position="100"/>
    </location>
</feature>
<feature type="compositionally biased region" description="Basic residues" evidence="1">
    <location>
        <begin position="41"/>
        <end position="50"/>
    </location>
</feature>
<gene>
    <name evidence="2" type="ORF">OTU49_005335</name>
</gene>
<accession>A0AAW0X859</accession>
<name>A0AAW0X859_CHEQU</name>
<feature type="compositionally biased region" description="Pro residues" evidence="1">
    <location>
        <begin position="87"/>
        <end position="100"/>
    </location>
</feature>
<keyword evidence="3" id="KW-1185">Reference proteome</keyword>
<dbReference type="AlphaFoldDB" id="A0AAW0X859"/>
<reference evidence="2 3" key="1">
    <citation type="journal article" date="2024" name="BMC Genomics">
        <title>Genome assembly of redclaw crayfish (Cherax quadricarinatus) provides insights into its immune adaptation and hypoxia tolerance.</title>
        <authorList>
            <person name="Liu Z."/>
            <person name="Zheng J."/>
            <person name="Li H."/>
            <person name="Fang K."/>
            <person name="Wang S."/>
            <person name="He J."/>
            <person name="Zhou D."/>
            <person name="Weng S."/>
            <person name="Chi M."/>
            <person name="Gu Z."/>
            <person name="He J."/>
            <person name="Li F."/>
            <person name="Wang M."/>
        </authorList>
    </citation>
    <scope>NUCLEOTIDE SEQUENCE [LARGE SCALE GENOMIC DNA]</scope>
    <source>
        <strain evidence="2">ZL_2023a</strain>
    </source>
</reference>